<dbReference type="EMBL" id="FOAS01000011">
    <property type="protein sequence ID" value="SEL39116.1"/>
    <property type="molecule type" value="Genomic_DNA"/>
</dbReference>
<feature type="binding site" evidence="9">
    <location>
        <position position="179"/>
    </location>
    <ligand>
        <name>[4Fe-4S] cluster</name>
        <dbReference type="ChEBI" id="CHEBI:49883"/>
    </ligand>
</feature>
<dbReference type="Pfam" id="PF01938">
    <property type="entry name" value="TRAM"/>
    <property type="match status" value="1"/>
</dbReference>
<dbReference type="GO" id="GO:0070041">
    <property type="term" value="F:rRNA (uridine-C5-)-methyltransferase activity"/>
    <property type="evidence" value="ECO:0007669"/>
    <property type="project" value="UniProtKB-UniRule"/>
</dbReference>
<dbReference type="SUPFAM" id="SSF50249">
    <property type="entry name" value="Nucleic acid-binding proteins"/>
    <property type="match status" value="1"/>
</dbReference>
<evidence type="ECO:0000256" key="2">
    <source>
        <dbReference type="ARBA" id="ARBA00022552"/>
    </source>
</evidence>
<evidence type="ECO:0000256" key="5">
    <source>
        <dbReference type="ARBA" id="ARBA00022691"/>
    </source>
</evidence>
<dbReference type="GO" id="GO:0005506">
    <property type="term" value="F:iron ion binding"/>
    <property type="evidence" value="ECO:0007669"/>
    <property type="project" value="UniProtKB-UniRule"/>
</dbReference>
<dbReference type="SUPFAM" id="SSF53335">
    <property type="entry name" value="S-adenosyl-L-methionine-dependent methyltransferases"/>
    <property type="match status" value="1"/>
</dbReference>
<evidence type="ECO:0000256" key="9">
    <source>
        <dbReference type="HAMAP-Rule" id="MF_01010"/>
    </source>
</evidence>
<keyword evidence="5 9" id="KW-0949">S-adenosyl-L-methionine</keyword>
<dbReference type="InterPro" id="IPR002792">
    <property type="entry name" value="TRAM_dom"/>
</dbReference>
<evidence type="ECO:0000256" key="3">
    <source>
        <dbReference type="ARBA" id="ARBA00022603"/>
    </source>
</evidence>
<dbReference type="FunFam" id="2.40.50.140:FF:000097">
    <property type="entry name" value="23S rRNA (uracil(1939)-C(5))-methyltransferase RlmD"/>
    <property type="match status" value="1"/>
</dbReference>
<dbReference type="NCBIfam" id="TIGR00479">
    <property type="entry name" value="rumA"/>
    <property type="match status" value="1"/>
</dbReference>
<evidence type="ECO:0000313" key="14">
    <source>
        <dbReference type="Proteomes" id="UP000185766"/>
    </source>
</evidence>
<proteinExistence type="inferred from homology"/>
<name>A0A1H7PU64_9GAMM</name>
<comment type="function">
    <text evidence="9">Catalyzes the formation of 5-methyl-uridine at position 1939 (m5U1939) in 23S rRNA.</text>
</comment>
<keyword evidence="2 9" id="KW-0698">rRNA processing</keyword>
<accession>A0A1H7PU64</accession>
<feature type="active site" description="Nucleophile" evidence="9 10">
    <location>
        <position position="405"/>
    </location>
</feature>
<feature type="binding site" evidence="9 10">
    <location>
        <position position="333"/>
    </location>
    <ligand>
        <name>S-adenosyl-L-methionine</name>
        <dbReference type="ChEBI" id="CHEBI:59789"/>
    </ligand>
</feature>
<comment type="catalytic activity">
    <reaction evidence="9">
        <text>uridine(1939) in 23S rRNA + S-adenosyl-L-methionine = 5-methyluridine(1939) in 23S rRNA + S-adenosyl-L-homocysteine + H(+)</text>
        <dbReference type="Rhea" id="RHEA:42908"/>
        <dbReference type="Rhea" id="RHEA-COMP:10278"/>
        <dbReference type="Rhea" id="RHEA-COMP:10279"/>
        <dbReference type="ChEBI" id="CHEBI:15378"/>
        <dbReference type="ChEBI" id="CHEBI:57856"/>
        <dbReference type="ChEBI" id="CHEBI:59789"/>
        <dbReference type="ChEBI" id="CHEBI:65315"/>
        <dbReference type="ChEBI" id="CHEBI:74447"/>
        <dbReference type="EC" id="2.1.1.190"/>
    </reaction>
</comment>
<evidence type="ECO:0000256" key="1">
    <source>
        <dbReference type="ARBA" id="ARBA00022485"/>
    </source>
</evidence>
<feature type="binding site" evidence="9">
    <location>
        <position position="97"/>
    </location>
    <ligand>
        <name>[4Fe-4S] cluster</name>
        <dbReference type="ChEBI" id="CHEBI:49883"/>
    </ligand>
</feature>
<evidence type="ECO:0000256" key="6">
    <source>
        <dbReference type="ARBA" id="ARBA00022723"/>
    </source>
</evidence>
<feature type="binding site" evidence="9">
    <location>
        <position position="317"/>
    </location>
    <ligand>
        <name>S-adenosyl-L-methionine</name>
        <dbReference type="ChEBI" id="CHEBI:59789"/>
    </ligand>
</feature>
<comment type="similarity">
    <text evidence="9">Belongs to the class I-like SAM-binding methyltransferase superfamily. RNA M5U methyltransferase family. RlmD subfamily.</text>
</comment>
<dbReference type="PROSITE" id="PS50926">
    <property type="entry name" value="TRAM"/>
    <property type="match status" value="1"/>
</dbReference>
<dbReference type="Pfam" id="PF05958">
    <property type="entry name" value="tRNA_U5-meth_tr"/>
    <property type="match status" value="1"/>
</dbReference>
<feature type="binding site" evidence="9">
    <location>
        <position position="100"/>
    </location>
    <ligand>
        <name>[4Fe-4S] cluster</name>
        <dbReference type="ChEBI" id="CHEBI:49883"/>
    </ligand>
</feature>
<dbReference type="PROSITE" id="PS51687">
    <property type="entry name" value="SAM_MT_RNA_M5U"/>
    <property type="match status" value="1"/>
</dbReference>
<dbReference type="NCBIfam" id="NF009639">
    <property type="entry name" value="PRK13168.1"/>
    <property type="match status" value="1"/>
</dbReference>
<keyword evidence="1 9" id="KW-0004">4Fe-4S</keyword>
<evidence type="ECO:0000256" key="8">
    <source>
        <dbReference type="ARBA" id="ARBA00023014"/>
    </source>
</evidence>
<dbReference type="GO" id="GO:0070475">
    <property type="term" value="P:rRNA base methylation"/>
    <property type="evidence" value="ECO:0007669"/>
    <property type="project" value="TreeGrafter"/>
</dbReference>
<organism evidence="13 14">
    <name type="scientific">Atopomonas hussainii</name>
    <dbReference type="NCBI Taxonomy" id="1429083"/>
    <lineage>
        <taxon>Bacteria</taxon>
        <taxon>Pseudomonadati</taxon>
        <taxon>Pseudomonadota</taxon>
        <taxon>Gammaproteobacteria</taxon>
        <taxon>Pseudomonadales</taxon>
        <taxon>Pseudomonadaceae</taxon>
        <taxon>Atopomonas</taxon>
    </lineage>
</organism>
<dbReference type="HAMAP" id="MF_01010">
    <property type="entry name" value="23SrRNA_methyltr_RlmD"/>
    <property type="match status" value="1"/>
</dbReference>
<dbReference type="InterPro" id="IPR010280">
    <property type="entry name" value="U5_MeTrfase_fam"/>
</dbReference>
<dbReference type="AlphaFoldDB" id="A0A1H7PU64"/>
<dbReference type="GO" id="GO:0051539">
    <property type="term" value="F:4 iron, 4 sulfur cluster binding"/>
    <property type="evidence" value="ECO:0007669"/>
    <property type="project" value="UniProtKB-KW"/>
</dbReference>
<sequence length="448" mass="48556">MKRKATSQLRLQPAGGKAAAVPVGRKVQLQIERMAHDGRGIAYLEGRTWFVSGALPGEQVQAQVLGGRQKLVEARMLAVLTPSAQRREPACPHTERCGGCNLQHWPEAQQLAFKQQSLADQLKRVAQLEPEHWAAPLAGEPLAYRRRARVAVRWNAQRQQLDVGFRAEASQEVVALNDCAVLVQPLQKILHALPATLNALEAPQSVGHVELFYGDASAVLVRHTKPLSESDQQALQRWADSHAAQLWLQGKGEPEASVAGQVLSYSLPSWQVQLGYRPGDFVQVNAALNERMVAQALDWLGDVQGLRVLDLFSGLGNFSLPLARCGAEVTAVEGVAGMVARAQQNAEANGLNVRCVQADLFAPLAGNWLADGCDIVLLDPPRDGAQQVAKQIKELGAARVLYVSCNPATLARDAALLAEQGYRLVKAGLLDMFPQTAHAEAMALFAQY</sequence>
<evidence type="ECO:0000259" key="12">
    <source>
        <dbReference type="PROSITE" id="PS50926"/>
    </source>
</evidence>
<evidence type="ECO:0000256" key="11">
    <source>
        <dbReference type="PROSITE-ProRule" id="PRU10015"/>
    </source>
</evidence>
<feature type="active site" evidence="11">
    <location>
        <position position="405"/>
    </location>
</feature>
<dbReference type="InterPro" id="IPR030390">
    <property type="entry name" value="MeTrfase_TrmA_AS"/>
</dbReference>
<keyword evidence="14" id="KW-1185">Reference proteome</keyword>
<dbReference type="PANTHER" id="PTHR11061">
    <property type="entry name" value="RNA M5U METHYLTRANSFERASE"/>
    <property type="match status" value="1"/>
</dbReference>
<feature type="binding site" evidence="9 10">
    <location>
        <position position="379"/>
    </location>
    <ligand>
        <name>S-adenosyl-L-methionine</name>
        <dbReference type="ChEBI" id="CHEBI:59789"/>
    </ligand>
</feature>
<dbReference type="Proteomes" id="UP000185766">
    <property type="component" value="Unassembled WGS sequence"/>
</dbReference>
<gene>
    <name evidence="9" type="primary">rlmD</name>
    <name evidence="13" type="ORF">SAMN05216214_111142</name>
</gene>
<dbReference type="InterPro" id="IPR001566">
    <property type="entry name" value="23S_rRNA_MeTrfase_RlmD"/>
</dbReference>
<feature type="binding site" evidence="9 10">
    <location>
        <position position="283"/>
    </location>
    <ligand>
        <name>S-adenosyl-L-methionine</name>
        <dbReference type="ChEBI" id="CHEBI:59789"/>
    </ligand>
</feature>
<evidence type="ECO:0000313" key="13">
    <source>
        <dbReference type="EMBL" id="SEL39116.1"/>
    </source>
</evidence>
<dbReference type="RefSeq" id="WP_074868903.1">
    <property type="nucleotide sequence ID" value="NZ_FOAS01000011.1"/>
</dbReference>
<evidence type="ECO:0000256" key="7">
    <source>
        <dbReference type="ARBA" id="ARBA00023004"/>
    </source>
</evidence>
<keyword evidence="4 9" id="KW-0808">Transferase</keyword>
<keyword evidence="3 9" id="KW-0489">Methyltransferase</keyword>
<keyword evidence="8 9" id="KW-0411">Iron-sulfur</keyword>
<dbReference type="Gene3D" id="2.40.50.1070">
    <property type="match status" value="1"/>
</dbReference>
<dbReference type="PANTHER" id="PTHR11061:SF49">
    <property type="entry name" value="23S RRNA (URACIL(1939)-C(5))-METHYLTRANSFERASE RLMD"/>
    <property type="match status" value="1"/>
</dbReference>
<dbReference type="STRING" id="1429083.GCA_001885685_02151"/>
<keyword evidence="6 9" id="KW-0479">Metal-binding</keyword>
<feature type="binding site" evidence="9">
    <location>
        <position position="359"/>
    </location>
    <ligand>
        <name>S-adenosyl-L-methionine</name>
        <dbReference type="ChEBI" id="CHEBI:59789"/>
    </ligand>
</feature>
<protein>
    <recommendedName>
        <fullName evidence="9">23S rRNA (uracil(1939)-C(5))-methyltransferase RlmD</fullName>
        <ecNumber evidence="9">2.1.1.190</ecNumber>
    </recommendedName>
    <alternativeName>
        <fullName evidence="9">23S rRNA(m5U1939)-methyltransferase</fullName>
    </alternativeName>
</protein>
<dbReference type="Gene3D" id="2.40.50.140">
    <property type="entry name" value="Nucleic acid-binding proteins"/>
    <property type="match status" value="1"/>
</dbReference>
<dbReference type="GO" id="GO:0003723">
    <property type="term" value="F:RNA binding"/>
    <property type="evidence" value="ECO:0007669"/>
    <property type="project" value="InterPro"/>
</dbReference>
<dbReference type="InterPro" id="IPR012340">
    <property type="entry name" value="NA-bd_OB-fold"/>
</dbReference>
<keyword evidence="7 9" id="KW-0408">Iron</keyword>
<reference evidence="13 14" key="1">
    <citation type="submission" date="2016-10" db="EMBL/GenBank/DDBJ databases">
        <authorList>
            <person name="de Groot N.N."/>
        </authorList>
    </citation>
    <scope>NUCLEOTIDE SEQUENCE [LARGE SCALE GENOMIC DNA]</scope>
    <source>
        <strain evidence="13 14">JCM 19513</strain>
    </source>
</reference>
<feature type="binding site" evidence="9 10">
    <location>
        <position position="312"/>
    </location>
    <ligand>
        <name>S-adenosyl-L-methionine</name>
        <dbReference type="ChEBI" id="CHEBI:59789"/>
    </ligand>
</feature>
<dbReference type="PROSITE" id="PS01230">
    <property type="entry name" value="TRMA_1"/>
    <property type="match status" value="1"/>
</dbReference>
<evidence type="ECO:0000256" key="10">
    <source>
        <dbReference type="PROSITE-ProRule" id="PRU01024"/>
    </source>
</evidence>
<dbReference type="EC" id="2.1.1.190" evidence="9"/>
<dbReference type="InterPro" id="IPR029063">
    <property type="entry name" value="SAM-dependent_MTases_sf"/>
</dbReference>
<feature type="domain" description="TRAM" evidence="12">
    <location>
        <begin position="20"/>
        <end position="78"/>
    </location>
</feature>
<feature type="binding site" evidence="9">
    <location>
        <position position="91"/>
    </location>
    <ligand>
        <name>[4Fe-4S] cluster</name>
        <dbReference type="ChEBI" id="CHEBI:49883"/>
    </ligand>
</feature>
<evidence type="ECO:0000256" key="4">
    <source>
        <dbReference type="ARBA" id="ARBA00022679"/>
    </source>
</evidence>
<dbReference type="Gene3D" id="3.40.50.150">
    <property type="entry name" value="Vaccinia Virus protein VP39"/>
    <property type="match status" value="1"/>
</dbReference>
<dbReference type="CDD" id="cd02440">
    <property type="entry name" value="AdoMet_MTases"/>
    <property type="match status" value="1"/>
</dbReference>